<evidence type="ECO:0000313" key="1">
    <source>
        <dbReference type="EnsemblPlants" id="AVESA.00010b.r2.6CG1145640.1.CDS.1"/>
    </source>
</evidence>
<accession>A0ACD5ZCR1</accession>
<sequence length="219" mass="24403">MLEHHRRQPSLPIINGKGRPASLVVVAAGPSNQQLWPFLPGFKNRSKKHLPKSSLHVHTVGSNEPRHITVTMPPVAIMPVVSSPFVEHNKLLMELCSSSYFSPPVHHRGSLHWFPDGVTDIMGGAGDIIVLDTGAELFRRVRSPTQLCSGRKLFNMEGALAVWACSTPGFITIDVWVMQDYEDEIWAFKYRIDVSTVGGGITATLFNFFQKKKEKENTT</sequence>
<organism evidence="1 2">
    <name type="scientific">Avena sativa</name>
    <name type="common">Oat</name>
    <dbReference type="NCBI Taxonomy" id="4498"/>
    <lineage>
        <taxon>Eukaryota</taxon>
        <taxon>Viridiplantae</taxon>
        <taxon>Streptophyta</taxon>
        <taxon>Embryophyta</taxon>
        <taxon>Tracheophyta</taxon>
        <taxon>Spermatophyta</taxon>
        <taxon>Magnoliopsida</taxon>
        <taxon>Liliopsida</taxon>
        <taxon>Poales</taxon>
        <taxon>Poaceae</taxon>
        <taxon>BOP clade</taxon>
        <taxon>Pooideae</taxon>
        <taxon>Poodae</taxon>
        <taxon>Poeae</taxon>
        <taxon>Poeae Chloroplast Group 1 (Aveneae type)</taxon>
        <taxon>Aveninae</taxon>
        <taxon>Avena</taxon>
    </lineage>
</organism>
<name>A0ACD5ZCR1_AVESA</name>
<dbReference type="EnsemblPlants" id="AVESA.00010b.r2.6CG1145640.1">
    <property type="protein sequence ID" value="AVESA.00010b.r2.6CG1145640.1.CDS.1"/>
    <property type="gene ID" value="AVESA.00010b.r2.6CG1145640"/>
</dbReference>
<keyword evidence="2" id="KW-1185">Reference proteome</keyword>
<proteinExistence type="predicted"/>
<protein>
    <submittedName>
        <fullName evidence="1">Uncharacterized protein</fullName>
    </submittedName>
</protein>
<dbReference type="Proteomes" id="UP001732700">
    <property type="component" value="Chromosome 6C"/>
</dbReference>
<evidence type="ECO:0000313" key="2">
    <source>
        <dbReference type="Proteomes" id="UP001732700"/>
    </source>
</evidence>
<reference evidence="1" key="1">
    <citation type="submission" date="2021-05" db="EMBL/GenBank/DDBJ databases">
        <authorList>
            <person name="Scholz U."/>
            <person name="Mascher M."/>
            <person name="Fiebig A."/>
        </authorList>
    </citation>
    <scope>NUCLEOTIDE SEQUENCE [LARGE SCALE GENOMIC DNA]</scope>
</reference>
<reference evidence="1" key="2">
    <citation type="submission" date="2025-09" db="UniProtKB">
        <authorList>
            <consortium name="EnsemblPlants"/>
        </authorList>
    </citation>
    <scope>IDENTIFICATION</scope>
</reference>